<evidence type="ECO:0000313" key="1">
    <source>
        <dbReference type="EMBL" id="QEG33387.1"/>
    </source>
</evidence>
<dbReference type="InterPro" id="IPR011463">
    <property type="entry name" value="DUF1569"/>
</dbReference>
<dbReference type="AlphaFoldDB" id="A0A5B9Q345"/>
<dbReference type="KEGG" id="bgok:Pr1d_06480"/>
<organism evidence="1 2">
    <name type="scientific">Bythopirellula goksoeyrii</name>
    <dbReference type="NCBI Taxonomy" id="1400387"/>
    <lineage>
        <taxon>Bacteria</taxon>
        <taxon>Pseudomonadati</taxon>
        <taxon>Planctomycetota</taxon>
        <taxon>Planctomycetia</taxon>
        <taxon>Pirellulales</taxon>
        <taxon>Lacipirellulaceae</taxon>
        <taxon>Bythopirellula</taxon>
    </lineage>
</organism>
<dbReference type="Pfam" id="PF07606">
    <property type="entry name" value="DUF1569"/>
    <property type="match status" value="1"/>
</dbReference>
<gene>
    <name evidence="1" type="ORF">Pr1d_06480</name>
</gene>
<evidence type="ECO:0000313" key="2">
    <source>
        <dbReference type="Proteomes" id="UP000323917"/>
    </source>
</evidence>
<dbReference type="Gene3D" id="1.20.120.450">
    <property type="entry name" value="dinb family like domain"/>
    <property type="match status" value="1"/>
</dbReference>
<dbReference type="EMBL" id="CP042913">
    <property type="protein sequence ID" value="QEG33387.1"/>
    <property type="molecule type" value="Genomic_DNA"/>
</dbReference>
<evidence type="ECO:0008006" key="3">
    <source>
        <dbReference type="Google" id="ProtNLM"/>
    </source>
</evidence>
<reference evidence="1 2" key="1">
    <citation type="submission" date="2019-08" db="EMBL/GenBank/DDBJ databases">
        <title>Deep-cultivation of Planctomycetes and their phenomic and genomic characterization uncovers novel biology.</title>
        <authorList>
            <person name="Wiegand S."/>
            <person name="Jogler M."/>
            <person name="Boedeker C."/>
            <person name="Pinto D."/>
            <person name="Vollmers J."/>
            <person name="Rivas-Marin E."/>
            <person name="Kohn T."/>
            <person name="Peeters S.H."/>
            <person name="Heuer A."/>
            <person name="Rast P."/>
            <person name="Oberbeckmann S."/>
            <person name="Bunk B."/>
            <person name="Jeske O."/>
            <person name="Meyerdierks A."/>
            <person name="Storesund J.E."/>
            <person name="Kallscheuer N."/>
            <person name="Luecker S."/>
            <person name="Lage O.M."/>
            <person name="Pohl T."/>
            <person name="Merkel B.J."/>
            <person name="Hornburger P."/>
            <person name="Mueller R.-W."/>
            <person name="Bruemmer F."/>
            <person name="Labrenz M."/>
            <person name="Spormann A.M."/>
            <person name="Op den Camp H."/>
            <person name="Overmann J."/>
            <person name="Amann R."/>
            <person name="Jetten M.S.M."/>
            <person name="Mascher T."/>
            <person name="Medema M.H."/>
            <person name="Devos D.P."/>
            <person name="Kaster A.-K."/>
            <person name="Ovreas L."/>
            <person name="Rohde M."/>
            <person name="Galperin M.Y."/>
            <person name="Jogler C."/>
        </authorList>
    </citation>
    <scope>NUCLEOTIDE SEQUENCE [LARGE SCALE GENOMIC DNA]</scope>
    <source>
        <strain evidence="1 2">Pr1d</strain>
    </source>
</reference>
<sequence>MPVNTKTCLRRKIEYTSLDELVADAERLVAADAPTTGNWSKGQILDHVASVMEMTIDGFPMNVNWFVRFISRNVMFERFLKNGMPSGFKPSKSVAQKIMPKETDVLPALAHLRTAVERLKQLDHHVDHAFFGDLTADQARAINRRHAELHMSFIAES</sequence>
<dbReference type="Proteomes" id="UP000323917">
    <property type="component" value="Chromosome"/>
</dbReference>
<keyword evidence="2" id="KW-1185">Reference proteome</keyword>
<proteinExistence type="predicted"/>
<accession>A0A5B9Q345</accession>
<name>A0A5B9Q345_9BACT</name>
<dbReference type="InterPro" id="IPR034660">
    <property type="entry name" value="DinB/YfiT-like"/>
</dbReference>
<protein>
    <recommendedName>
        <fullName evidence="3">DUF1569 domain-containing protein</fullName>
    </recommendedName>
</protein>